<feature type="region of interest" description="Disordered" evidence="1">
    <location>
        <begin position="101"/>
        <end position="135"/>
    </location>
</feature>
<accession>A0A7R9VQS5</accession>
<dbReference type="EMBL" id="HBEC01035169">
    <property type="protein sequence ID" value="CAD8301986.1"/>
    <property type="molecule type" value="Transcribed_RNA"/>
</dbReference>
<organism evidence="2">
    <name type="scientific">Chlamydomonas euryale</name>
    <dbReference type="NCBI Taxonomy" id="1486919"/>
    <lineage>
        <taxon>Eukaryota</taxon>
        <taxon>Viridiplantae</taxon>
        <taxon>Chlorophyta</taxon>
        <taxon>core chlorophytes</taxon>
        <taxon>Chlorophyceae</taxon>
        <taxon>CS clade</taxon>
        <taxon>Chlamydomonadales</taxon>
        <taxon>Chlamydomonadaceae</taxon>
        <taxon>Chlamydomonas</taxon>
    </lineage>
</organism>
<reference evidence="2" key="1">
    <citation type="submission" date="2021-01" db="EMBL/GenBank/DDBJ databases">
        <authorList>
            <person name="Corre E."/>
            <person name="Pelletier E."/>
            <person name="Niang G."/>
            <person name="Scheremetjew M."/>
            <person name="Finn R."/>
            <person name="Kale V."/>
            <person name="Holt S."/>
            <person name="Cochrane G."/>
            <person name="Meng A."/>
            <person name="Brown T."/>
            <person name="Cohen L."/>
        </authorList>
    </citation>
    <scope>NUCLEOTIDE SEQUENCE</scope>
    <source>
        <strain evidence="2">CCMP219</strain>
    </source>
</reference>
<gene>
    <name evidence="2" type="ORF">CEUR00632_LOCUS16339</name>
</gene>
<feature type="compositionally biased region" description="Low complexity" evidence="1">
    <location>
        <begin position="124"/>
        <end position="135"/>
    </location>
</feature>
<evidence type="ECO:0000313" key="2">
    <source>
        <dbReference type="EMBL" id="CAD8301986.1"/>
    </source>
</evidence>
<feature type="region of interest" description="Disordered" evidence="1">
    <location>
        <begin position="25"/>
        <end position="52"/>
    </location>
</feature>
<sequence length="178" mass="18130">MSEWFQLEVFAHELVLPAGESAASAQSWQHAQADASNPNAGEGASGSAGSGGSPADLVAALIRSAPAPTALGDTPLAPLALAFQFLDYPLLLAYGPPAGADSMARKPAGADAVHGSGAGGASEPQAPNQHPQHQQQDLGVVSFGSGKSCVFQEDADELQFVLEKVHACTNVSVRACRE</sequence>
<proteinExistence type="predicted"/>
<feature type="compositionally biased region" description="Low complexity" evidence="1">
    <location>
        <begin position="25"/>
        <end position="42"/>
    </location>
</feature>
<evidence type="ECO:0000256" key="1">
    <source>
        <dbReference type="SAM" id="MobiDB-lite"/>
    </source>
</evidence>
<name>A0A7R9VQS5_9CHLO</name>
<dbReference type="AlphaFoldDB" id="A0A7R9VQS5"/>
<feature type="compositionally biased region" description="Gly residues" evidence="1">
    <location>
        <begin position="43"/>
        <end position="52"/>
    </location>
</feature>
<protein>
    <submittedName>
        <fullName evidence="2">Uncharacterized protein</fullName>
    </submittedName>
</protein>